<evidence type="ECO:0000256" key="1">
    <source>
        <dbReference type="ARBA" id="ARBA00001974"/>
    </source>
</evidence>
<dbReference type="PANTHER" id="PTHR43098">
    <property type="entry name" value="L-ORNITHINE N(5)-MONOOXYGENASE-RELATED"/>
    <property type="match status" value="1"/>
</dbReference>
<dbReference type="InterPro" id="IPR036188">
    <property type="entry name" value="FAD/NAD-bd_sf"/>
</dbReference>
<dbReference type="PANTHER" id="PTHR43098:SF3">
    <property type="entry name" value="L-ORNITHINE N(5)-MONOOXYGENASE-RELATED"/>
    <property type="match status" value="1"/>
</dbReference>
<dbReference type="SUPFAM" id="SSF51905">
    <property type="entry name" value="FAD/NAD(P)-binding domain"/>
    <property type="match status" value="2"/>
</dbReference>
<evidence type="ECO:0000313" key="9">
    <source>
        <dbReference type="EMBL" id="KAJ5097695.1"/>
    </source>
</evidence>
<dbReference type="AlphaFoldDB" id="A0A9W9K9A7"/>
<accession>A0A9W9K9A7</accession>
<keyword evidence="4" id="KW-0274">FAD</keyword>
<keyword evidence="7" id="KW-0503">Monooxygenase</keyword>
<comment type="cofactor">
    <cofactor evidence="1">
        <name>FAD</name>
        <dbReference type="ChEBI" id="CHEBI:57692"/>
    </cofactor>
</comment>
<keyword evidence="5" id="KW-0521">NADP</keyword>
<feature type="domain" description="FAD/NAD(P)-binding" evidence="8">
    <location>
        <begin position="34"/>
        <end position="255"/>
    </location>
</feature>
<dbReference type="Proteomes" id="UP001149165">
    <property type="component" value="Unassembled WGS sequence"/>
</dbReference>
<dbReference type="Pfam" id="PF07992">
    <property type="entry name" value="Pyr_redox_2"/>
    <property type="match status" value="1"/>
</dbReference>
<evidence type="ECO:0000256" key="3">
    <source>
        <dbReference type="ARBA" id="ARBA00022630"/>
    </source>
</evidence>
<dbReference type="InterPro" id="IPR050775">
    <property type="entry name" value="FAD-binding_Monooxygenases"/>
</dbReference>
<dbReference type="EMBL" id="JAPQKH010000005">
    <property type="protein sequence ID" value="KAJ5097695.1"/>
    <property type="molecule type" value="Genomic_DNA"/>
</dbReference>
<gene>
    <name evidence="9" type="ORF">N7456_008416</name>
</gene>
<keyword evidence="3" id="KW-0285">Flavoprotein</keyword>
<keyword evidence="10" id="KW-1185">Reference proteome</keyword>
<dbReference type="InterPro" id="IPR023753">
    <property type="entry name" value="FAD/NAD-binding_dom"/>
</dbReference>
<protein>
    <recommendedName>
        <fullName evidence="8">FAD/NAD(P)-binding domain-containing protein</fullName>
    </recommendedName>
</protein>
<dbReference type="GO" id="GO:0004497">
    <property type="term" value="F:monooxygenase activity"/>
    <property type="evidence" value="ECO:0007669"/>
    <property type="project" value="UniProtKB-KW"/>
</dbReference>
<evidence type="ECO:0000256" key="4">
    <source>
        <dbReference type="ARBA" id="ARBA00022827"/>
    </source>
</evidence>
<evidence type="ECO:0000259" key="8">
    <source>
        <dbReference type="Pfam" id="PF07992"/>
    </source>
</evidence>
<dbReference type="OrthoDB" id="66881at2759"/>
<comment type="similarity">
    <text evidence="2">Belongs to the FAD-binding monooxygenase family.</text>
</comment>
<evidence type="ECO:0000256" key="5">
    <source>
        <dbReference type="ARBA" id="ARBA00022857"/>
    </source>
</evidence>
<proteinExistence type="inferred from homology"/>
<organism evidence="9 10">
    <name type="scientific">Penicillium angulare</name>
    <dbReference type="NCBI Taxonomy" id="116970"/>
    <lineage>
        <taxon>Eukaryota</taxon>
        <taxon>Fungi</taxon>
        <taxon>Dikarya</taxon>
        <taxon>Ascomycota</taxon>
        <taxon>Pezizomycotina</taxon>
        <taxon>Eurotiomycetes</taxon>
        <taxon>Eurotiomycetidae</taxon>
        <taxon>Eurotiales</taxon>
        <taxon>Aspergillaceae</taxon>
        <taxon>Penicillium</taxon>
    </lineage>
</organism>
<keyword evidence="6" id="KW-0560">Oxidoreductase</keyword>
<evidence type="ECO:0000313" key="10">
    <source>
        <dbReference type="Proteomes" id="UP001149165"/>
    </source>
</evidence>
<evidence type="ECO:0000256" key="6">
    <source>
        <dbReference type="ARBA" id="ARBA00023002"/>
    </source>
</evidence>
<comment type="caution">
    <text evidence="9">The sequence shown here is derived from an EMBL/GenBank/DDBJ whole genome shotgun (WGS) entry which is preliminary data.</text>
</comment>
<reference evidence="9" key="2">
    <citation type="journal article" date="2023" name="IMA Fungus">
        <title>Comparative genomic study of the Penicillium genus elucidates a diverse pangenome and 15 lateral gene transfer events.</title>
        <authorList>
            <person name="Petersen C."/>
            <person name="Sorensen T."/>
            <person name="Nielsen M.R."/>
            <person name="Sondergaard T.E."/>
            <person name="Sorensen J.L."/>
            <person name="Fitzpatrick D.A."/>
            <person name="Frisvad J.C."/>
            <person name="Nielsen K.L."/>
        </authorList>
    </citation>
    <scope>NUCLEOTIDE SEQUENCE</scope>
    <source>
        <strain evidence="9">IBT 30069</strain>
    </source>
</reference>
<evidence type="ECO:0000256" key="7">
    <source>
        <dbReference type="ARBA" id="ARBA00023033"/>
    </source>
</evidence>
<sequence>MSNMNNGGLSIANQRLAKLSSSMTGIQNDQLDLDAVIVGAGFSGVHILHNLRDQLNLNVKIIESGSSVGGTWHWNNYPGARVDCPIPTYGFDIEEVWKTWDWSETYPAQQELGAYFAHADRVLSISKDCIFNTEVTGASFDGERWNLTTNTGKAIRAKYLIPAVGFAGEQYIPPWKGIDTFKGDIHHPWYWPREKVDVKGKRVAVIGTGPTGVQITQEWAKEAAETFVFQRTPNIALPMHQKKLDKKAQEELKANTPNLLAISRSTPTGFHWEHPTKPFGKYSPEEIEEMLNGMYDDGGFRYWSGAWTGLLVEPEGNRAAYDFWARKTRSRIQDPVKRDLLAPLEPLHPFGVKRPSLEQDYYELMDKPNVHIINTRAHPVVELTPTGIITDDNVLHEVDVIAVATGYNASTGSLARMGLKDVNGVDIGERWKDGVSTFLGMMVPGFPNMFLPYGAHAPTPFSNGPTGIKVQADFIRDLVKKTETEGRRSVDASPQAAQAWTAQVHAIANSTLVTQADSWYMGANVPGKRKEFLYFIGGLQAYRHFCKEAMGAKFGESFVFQS</sequence>
<name>A0A9W9K9A7_9EURO</name>
<reference evidence="9" key="1">
    <citation type="submission" date="2022-11" db="EMBL/GenBank/DDBJ databases">
        <authorList>
            <person name="Petersen C."/>
        </authorList>
    </citation>
    <scope>NUCLEOTIDE SEQUENCE</scope>
    <source>
        <strain evidence="9">IBT 30069</strain>
    </source>
</reference>
<evidence type="ECO:0000256" key="2">
    <source>
        <dbReference type="ARBA" id="ARBA00010139"/>
    </source>
</evidence>
<dbReference type="Gene3D" id="3.50.50.60">
    <property type="entry name" value="FAD/NAD(P)-binding domain"/>
    <property type="match status" value="2"/>
</dbReference>